<evidence type="ECO:0000313" key="7">
    <source>
        <dbReference type="Proteomes" id="UP001634394"/>
    </source>
</evidence>
<proteinExistence type="predicted"/>
<protein>
    <recommendedName>
        <fullName evidence="5">Clathrin/coatomer adaptor adaptin-like N-terminal domain-containing protein</fullName>
    </recommendedName>
</protein>
<accession>A0ABD3XQ80</accession>
<dbReference type="GO" id="GO:0015031">
    <property type="term" value="P:protein transport"/>
    <property type="evidence" value="ECO:0007669"/>
    <property type="project" value="UniProtKB-KW"/>
</dbReference>
<comment type="caution">
    <text evidence="6">The sequence shown here is derived from an EMBL/GenBank/DDBJ whole genome shotgun (WGS) entry which is preliminary data.</text>
</comment>
<dbReference type="GO" id="GO:0005737">
    <property type="term" value="C:cytoplasm"/>
    <property type="evidence" value="ECO:0007669"/>
    <property type="project" value="UniProtKB-ARBA"/>
</dbReference>
<evidence type="ECO:0000256" key="1">
    <source>
        <dbReference type="ARBA" id="ARBA00004308"/>
    </source>
</evidence>
<dbReference type="GO" id="GO:0012505">
    <property type="term" value="C:endomembrane system"/>
    <property type="evidence" value="ECO:0007669"/>
    <property type="project" value="UniProtKB-SubCell"/>
</dbReference>
<name>A0ABD3XQ80_SINWO</name>
<dbReference type="InterPro" id="IPR016024">
    <property type="entry name" value="ARM-type_fold"/>
</dbReference>
<keyword evidence="4" id="KW-0472">Membrane</keyword>
<keyword evidence="7" id="KW-1185">Reference proteome</keyword>
<dbReference type="Proteomes" id="UP001634394">
    <property type="component" value="Unassembled WGS sequence"/>
</dbReference>
<dbReference type="PANTHER" id="PTHR22780">
    <property type="entry name" value="ADAPTIN, ALPHA/GAMMA/EPSILON"/>
    <property type="match status" value="1"/>
</dbReference>
<organism evidence="6 7">
    <name type="scientific">Sinanodonta woodiana</name>
    <name type="common">Chinese pond mussel</name>
    <name type="synonym">Anodonta woodiana</name>
    <dbReference type="NCBI Taxonomy" id="1069815"/>
    <lineage>
        <taxon>Eukaryota</taxon>
        <taxon>Metazoa</taxon>
        <taxon>Spiralia</taxon>
        <taxon>Lophotrochozoa</taxon>
        <taxon>Mollusca</taxon>
        <taxon>Bivalvia</taxon>
        <taxon>Autobranchia</taxon>
        <taxon>Heteroconchia</taxon>
        <taxon>Palaeoheterodonta</taxon>
        <taxon>Unionida</taxon>
        <taxon>Unionoidea</taxon>
        <taxon>Unionidae</taxon>
        <taxon>Unioninae</taxon>
        <taxon>Sinanodonta</taxon>
    </lineage>
</organism>
<keyword evidence="2" id="KW-0813">Transport</keyword>
<feature type="domain" description="Clathrin/coatomer adaptor adaptin-like N-terminal" evidence="5">
    <location>
        <begin position="2"/>
        <end position="490"/>
    </location>
</feature>
<dbReference type="SUPFAM" id="SSF48371">
    <property type="entry name" value="ARM repeat"/>
    <property type="match status" value="1"/>
</dbReference>
<evidence type="ECO:0000256" key="2">
    <source>
        <dbReference type="ARBA" id="ARBA00022448"/>
    </source>
</evidence>
<dbReference type="AlphaFoldDB" id="A0ABD3XQ80"/>
<comment type="subcellular location">
    <subcellularLocation>
        <location evidence="1">Endomembrane system</location>
    </subcellularLocation>
</comment>
<dbReference type="InterPro" id="IPR050840">
    <property type="entry name" value="Adaptor_Complx_Large_Subunit"/>
</dbReference>
<dbReference type="Gene3D" id="1.25.10.10">
    <property type="entry name" value="Leucine-rich Repeat Variant"/>
    <property type="match status" value="1"/>
</dbReference>
<evidence type="ECO:0000256" key="4">
    <source>
        <dbReference type="ARBA" id="ARBA00023136"/>
    </source>
</evidence>
<reference evidence="6 7" key="1">
    <citation type="submission" date="2024-11" db="EMBL/GenBank/DDBJ databases">
        <title>Chromosome-level genome assembly of the freshwater bivalve Anodonta woodiana.</title>
        <authorList>
            <person name="Chen X."/>
        </authorList>
    </citation>
    <scope>NUCLEOTIDE SEQUENCE [LARGE SCALE GENOMIC DNA]</scope>
    <source>
        <strain evidence="6">MN2024</strain>
        <tissue evidence="6">Gills</tissue>
    </source>
</reference>
<sequence length="680" mass="77009">MRDYLGRVIYCAILGYDVSFSYIHAVKLAQQGKGFEKRMGYLSSSILLNDRHELIVLLINTIQKDLTSSNLLDNCIALTATCQLVNSEMIPVLLQFVLKKLKHPRELVRLKAVVCLHRFLVQAPDIVQHILPEFEIILCDKEPGVMAATVNVFHHLIKTDPEKYISVAEKMIMIMQQILSRKMPVIFEYHTIPFPWLQIKILQCLAWIGAKVHSISQLMIPLLKEVLQRTNMKESLAFGILYECILCITSIKPDQSLLAEAATHVGRFLHSHNPSLKYIGVKCLTALVKVDAKFALDYQALVVESLEDGDEAVQRKMIELLYQMCNISNVQFICAKLLEHLQATADQFWQSHILNMVTLLAEKFKVSDQWYIDTMFQTVELCSKRTGQGFVNSIITVIQSGSKADGQGRNDLQQFLIKKSIQYLLKENTCQELIQISAWVLGEFASSLKNMPAEKLTQLIIKHLSDPDIDVQVKGWLITAFTKLYEAKVLSKDMTLSKTEEVIQCNSSSIIKQRLTLLHQLAKHDIYAEVPVPNESVVVNQLDFTLSFLDDFVNNALEAGMTPYKPLHLRFPAPIQTQEVQKLFIGVLDRSTPAVPSTHSSLTPDSLYKSGSHFSGEVKMNIVKRVWGKEGLIKEYASKQDTAKTENQSVLDLDMVSEVDDMERRRQEVISSLFNGITPA</sequence>
<evidence type="ECO:0000256" key="3">
    <source>
        <dbReference type="ARBA" id="ARBA00022927"/>
    </source>
</evidence>
<dbReference type="EMBL" id="JBJQND010000002">
    <property type="protein sequence ID" value="KAL3887140.1"/>
    <property type="molecule type" value="Genomic_DNA"/>
</dbReference>
<dbReference type="InterPro" id="IPR002553">
    <property type="entry name" value="Clathrin/coatomer_adapt-like_N"/>
</dbReference>
<evidence type="ECO:0000313" key="6">
    <source>
        <dbReference type="EMBL" id="KAL3887140.1"/>
    </source>
</evidence>
<evidence type="ECO:0000259" key="5">
    <source>
        <dbReference type="Pfam" id="PF01602"/>
    </source>
</evidence>
<gene>
    <name evidence="6" type="ORF">ACJMK2_027093</name>
</gene>
<dbReference type="InterPro" id="IPR011989">
    <property type="entry name" value="ARM-like"/>
</dbReference>
<keyword evidence="3" id="KW-0653">Protein transport</keyword>
<dbReference type="Pfam" id="PF01602">
    <property type="entry name" value="Adaptin_N"/>
    <property type="match status" value="1"/>
</dbReference>